<evidence type="ECO:0000313" key="1">
    <source>
        <dbReference type="EMBL" id="AES77574.1"/>
    </source>
</evidence>
<reference evidence="2" key="3">
    <citation type="submission" date="2015-04" db="UniProtKB">
        <authorList>
            <consortium name="EnsemblPlants"/>
        </authorList>
    </citation>
    <scope>IDENTIFICATION</scope>
    <source>
        <strain evidence="2">cv. Jemalong A17</strain>
    </source>
</reference>
<evidence type="ECO:0000313" key="2">
    <source>
        <dbReference type="EnsemblPlants" id="AES77574"/>
    </source>
</evidence>
<dbReference type="EMBL" id="CM001223">
    <property type="protein sequence ID" value="AES77574.1"/>
    <property type="molecule type" value="Genomic_DNA"/>
</dbReference>
<gene>
    <name evidence="1" type="ordered locus">MTR_7g012310</name>
</gene>
<proteinExistence type="predicted"/>
<accession>G7L457</accession>
<name>G7L457_MEDTR</name>
<reference evidence="1 3" key="2">
    <citation type="journal article" date="2014" name="BMC Genomics">
        <title>An improved genome release (version Mt4.0) for the model legume Medicago truncatula.</title>
        <authorList>
            <person name="Tang H."/>
            <person name="Krishnakumar V."/>
            <person name="Bidwell S."/>
            <person name="Rosen B."/>
            <person name="Chan A."/>
            <person name="Zhou S."/>
            <person name="Gentzbittel L."/>
            <person name="Childs K.L."/>
            <person name="Yandell M."/>
            <person name="Gundlach H."/>
            <person name="Mayer K.F."/>
            <person name="Schwartz D.C."/>
            <person name="Town C.D."/>
        </authorList>
    </citation>
    <scope>GENOME REANNOTATION</scope>
    <source>
        <strain evidence="2 3">cv. Jemalong A17</strain>
    </source>
</reference>
<dbReference type="PaxDb" id="3880-AES77574"/>
<keyword evidence="3" id="KW-1185">Reference proteome</keyword>
<organism evidence="1 3">
    <name type="scientific">Medicago truncatula</name>
    <name type="common">Barrel medic</name>
    <name type="synonym">Medicago tribuloides</name>
    <dbReference type="NCBI Taxonomy" id="3880"/>
    <lineage>
        <taxon>Eukaryota</taxon>
        <taxon>Viridiplantae</taxon>
        <taxon>Streptophyta</taxon>
        <taxon>Embryophyta</taxon>
        <taxon>Tracheophyta</taxon>
        <taxon>Spermatophyta</taxon>
        <taxon>Magnoliopsida</taxon>
        <taxon>eudicotyledons</taxon>
        <taxon>Gunneridae</taxon>
        <taxon>Pentapetalae</taxon>
        <taxon>rosids</taxon>
        <taxon>fabids</taxon>
        <taxon>Fabales</taxon>
        <taxon>Fabaceae</taxon>
        <taxon>Papilionoideae</taxon>
        <taxon>50 kb inversion clade</taxon>
        <taxon>NPAAA clade</taxon>
        <taxon>Hologalegina</taxon>
        <taxon>IRL clade</taxon>
        <taxon>Trifolieae</taxon>
        <taxon>Medicago</taxon>
    </lineage>
</organism>
<evidence type="ECO:0000313" key="3">
    <source>
        <dbReference type="Proteomes" id="UP000002051"/>
    </source>
</evidence>
<protein>
    <submittedName>
        <fullName evidence="1 2">Uncharacterized protein</fullName>
    </submittedName>
</protein>
<dbReference type="EnsemblPlants" id="AES77574">
    <property type="protein sequence ID" value="AES77574"/>
    <property type="gene ID" value="MTR_7g012310"/>
</dbReference>
<dbReference type="AlphaFoldDB" id="G7L457"/>
<reference evidence="1 3" key="1">
    <citation type="journal article" date="2011" name="Nature">
        <title>The Medicago genome provides insight into the evolution of rhizobial symbioses.</title>
        <authorList>
            <person name="Young N.D."/>
            <person name="Debelle F."/>
            <person name="Oldroyd G.E."/>
            <person name="Geurts R."/>
            <person name="Cannon S.B."/>
            <person name="Udvardi M.K."/>
            <person name="Benedito V.A."/>
            <person name="Mayer K.F."/>
            <person name="Gouzy J."/>
            <person name="Schoof H."/>
            <person name="Van de Peer Y."/>
            <person name="Proost S."/>
            <person name="Cook D.R."/>
            <person name="Meyers B.C."/>
            <person name="Spannagl M."/>
            <person name="Cheung F."/>
            <person name="De Mita S."/>
            <person name="Krishnakumar V."/>
            <person name="Gundlach H."/>
            <person name="Zhou S."/>
            <person name="Mudge J."/>
            <person name="Bharti A.K."/>
            <person name="Murray J.D."/>
            <person name="Naoumkina M.A."/>
            <person name="Rosen B."/>
            <person name="Silverstein K.A."/>
            <person name="Tang H."/>
            <person name="Rombauts S."/>
            <person name="Zhao P.X."/>
            <person name="Zhou P."/>
            <person name="Barbe V."/>
            <person name="Bardou P."/>
            <person name="Bechner M."/>
            <person name="Bellec A."/>
            <person name="Berger A."/>
            <person name="Berges H."/>
            <person name="Bidwell S."/>
            <person name="Bisseling T."/>
            <person name="Choisne N."/>
            <person name="Couloux A."/>
            <person name="Denny R."/>
            <person name="Deshpande S."/>
            <person name="Dai X."/>
            <person name="Doyle J.J."/>
            <person name="Dudez A.M."/>
            <person name="Farmer A.D."/>
            <person name="Fouteau S."/>
            <person name="Franken C."/>
            <person name="Gibelin C."/>
            <person name="Gish J."/>
            <person name="Goldstein S."/>
            <person name="Gonzalez A.J."/>
            <person name="Green P.J."/>
            <person name="Hallab A."/>
            <person name="Hartog M."/>
            <person name="Hua A."/>
            <person name="Humphray S.J."/>
            <person name="Jeong D.H."/>
            <person name="Jing Y."/>
            <person name="Jocker A."/>
            <person name="Kenton S.M."/>
            <person name="Kim D.J."/>
            <person name="Klee K."/>
            <person name="Lai H."/>
            <person name="Lang C."/>
            <person name="Lin S."/>
            <person name="Macmil S.L."/>
            <person name="Magdelenat G."/>
            <person name="Matthews L."/>
            <person name="McCorrison J."/>
            <person name="Monaghan E.L."/>
            <person name="Mun J.H."/>
            <person name="Najar F.Z."/>
            <person name="Nicholson C."/>
            <person name="Noirot C."/>
            <person name="O'Bleness M."/>
            <person name="Paule C.R."/>
            <person name="Poulain J."/>
            <person name="Prion F."/>
            <person name="Qin B."/>
            <person name="Qu C."/>
            <person name="Retzel E.F."/>
            <person name="Riddle C."/>
            <person name="Sallet E."/>
            <person name="Samain S."/>
            <person name="Samson N."/>
            <person name="Sanders I."/>
            <person name="Saurat O."/>
            <person name="Scarpelli C."/>
            <person name="Schiex T."/>
            <person name="Segurens B."/>
            <person name="Severin A.J."/>
            <person name="Sherrier D.J."/>
            <person name="Shi R."/>
            <person name="Sims S."/>
            <person name="Singer S.R."/>
            <person name="Sinharoy S."/>
            <person name="Sterck L."/>
            <person name="Viollet A."/>
            <person name="Wang B.B."/>
            <person name="Wang K."/>
            <person name="Wang M."/>
            <person name="Wang X."/>
            <person name="Warfsmann J."/>
            <person name="Weissenbach J."/>
            <person name="White D.D."/>
            <person name="White J.D."/>
            <person name="Wiley G.B."/>
            <person name="Wincker P."/>
            <person name="Xing Y."/>
            <person name="Yang L."/>
            <person name="Yao Z."/>
            <person name="Ying F."/>
            <person name="Zhai J."/>
            <person name="Zhou L."/>
            <person name="Zuber A."/>
            <person name="Denarie J."/>
            <person name="Dixon R.A."/>
            <person name="May G.D."/>
            <person name="Schwartz D.C."/>
            <person name="Rogers J."/>
            <person name="Quetier F."/>
            <person name="Town C.D."/>
            <person name="Roe B.A."/>
        </authorList>
    </citation>
    <scope>NUCLEOTIDE SEQUENCE [LARGE SCALE GENOMIC DNA]</scope>
    <source>
        <strain evidence="1">A17</strain>
        <strain evidence="2 3">cv. Jemalong A17</strain>
    </source>
</reference>
<dbReference type="Proteomes" id="UP000002051">
    <property type="component" value="Unassembled WGS sequence"/>
</dbReference>
<dbReference type="HOGENOM" id="CLU_3071746_0_0_1"/>
<sequence length="53" mass="6385">MDEEEKKKKKNYMDLLLFEMSRKKIFSVEVLEMSGKREEEQREGWIGFGSRAI</sequence>